<evidence type="ECO:0000256" key="4">
    <source>
        <dbReference type="ARBA" id="ARBA00022496"/>
    </source>
</evidence>
<dbReference type="InterPro" id="IPR027417">
    <property type="entry name" value="P-loop_NTPase"/>
</dbReference>
<dbReference type="RefSeq" id="WP_092718497.1">
    <property type="nucleotide sequence ID" value="NZ_FMAG01000011.1"/>
</dbReference>
<evidence type="ECO:0000256" key="8">
    <source>
        <dbReference type="ARBA" id="ARBA00023065"/>
    </source>
</evidence>
<reference evidence="12" key="1">
    <citation type="submission" date="2016-08" db="EMBL/GenBank/DDBJ databases">
        <authorList>
            <person name="Varghese N."/>
            <person name="Submissions Spin"/>
        </authorList>
    </citation>
    <scope>NUCLEOTIDE SEQUENCE [LARGE SCALE GENOMIC DNA]</scope>
    <source>
        <strain evidence="12">HAMBI 2975</strain>
    </source>
</reference>
<evidence type="ECO:0000256" key="9">
    <source>
        <dbReference type="ARBA" id="ARBA00023136"/>
    </source>
</evidence>
<evidence type="ECO:0000259" key="10">
    <source>
        <dbReference type="PROSITE" id="PS50893"/>
    </source>
</evidence>
<comment type="similarity">
    <text evidence="1">Belongs to the ABC transporter superfamily.</text>
</comment>
<dbReference type="Gene3D" id="3.40.50.300">
    <property type="entry name" value="P-loop containing nucleotide triphosphate hydrolases"/>
    <property type="match status" value="1"/>
</dbReference>
<sequence>MTSDASRIQAAVSATGLELHYDKSIVLSGIDLSLARGQTLALLGPSGCGKTTLLRLVAGLLAPTKGRISISGQVVADATTKIFVPPEKRNLGMVFQDYALWPHLTVGGNVSFPLEMRGISKAEREKRTMRALERVGLAALAQRRPSDLSGGQQQRVAIARAIVAEPQLILFDEPLSNLDRELRENMVGELAELITTLGLTAIYVTHDHSEALTLADEVAIMRSGEIAQLASPDMLIKSPASPEVAEFLRLGSTADLEWRDNGWRLAGSPHVLSDTARPGQDKARILIPTRAVSLGEAAWPSLPATALRSHFRGDGHLVTASPHGTTGIELQVLSPIKIRPGEQIGLVIDTDSILWF</sequence>
<dbReference type="CDD" id="cd03259">
    <property type="entry name" value="ABC_Carb_Solutes_like"/>
    <property type="match status" value="1"/>
</dbReference>
<dbReference type="InterPro" id="IPR003439">
    <property type="entry name" value="ABC_transporter-like_ATP-bd"/>
</dbReference>
<feature type="domain" description="ABC transporter" evidence="10">
    <location>
        <begin position="12"/>
        <end position="248"/>
    </location>
</feature>
<evidence type="ECO:0000256" key="7">
    <source>
        <dbReference type="ARBA" id="ARBA00023004"/>
    </source>
</evidence>
<dbReference type="PANTHER" id="PTHR42781">
    <property type="entry name" value="SPERMIDINE/PUTRESCINE IMPORT ATP-BINDING PROTEIN POTA"/>
    <property type="match status" value="1"/>
</dbReference>
<keyword evidence="4" id="KW-0410">Iron transport</keyword>
<dbReference type="PANTHER" id="PTHR42781:SF4">
    <property type="entry name" value="SPERMIDINE_PUTRESCINE IMPORT ATP-BINDING PROTEIN POTA"/>
    <property type="match status" value="1"/>
</dbReference>
<dbReference type="InterPro" id="IPR017871">
    <property type="entry name" value="ABC_transporter-like_CS"/>
</dbReference>
<dbReference type="PROSITE" id="PS50893">
    <property type="entry name" value="ABC_TRANSPORTER_2"/>
    <property type="match status" value="1"/>
</dbReference>
<evidence type="ECO:0000256" key="6">
    <source>
        <dbReference type="ARBA" id="ARBA00022840"/>
    </source>
</evidence>
<dbReference type="AlphaFoldDB" id="A0A1C3X651"/>
<keyword evidence="2" id="KW-0813">Transport</keyword>
<keyword evidence="9" id="KW-0472">Membrane</keyword>
<evidence type="ECO:0000313" key="12">
    <source>
        <dbReference type="Proteomes" id="UP000199101"/>
    </source>
</evidence>
<dbReference type="GO" id="GO:0016020">
    <property type="term" value="C:membrane"/>
    <property type="evidence" value="ECO:0007669"/>
    <property type="project" value="InterPro"/>
</dbReference>
<dbReference type="OrthoDB" id="9802264at2"/>
<dbReference type="EMBL" id="FMAG01000011">
    <property type="protein sequence ID" value="SCB47743.1"/>
    <property type="molecule type" value="Genomic_DNA"/>
</dbReference>
<keyword evidence="7" id="KW-0408">Iron</keyword>
<evidence type="ECO:0000313" key="11">
    <source>
        <dbReference type="EMBL" id="SCB47743.1"/>
    </source>
</evidence>
<dbReference type="PROSITE" id="PS00211">
    <property type="entry name" value="ABC_TRANSPORTER_1"/>
    <property type="match status" value="1"/>
</dbReference>
<dbReference type="InterPro" id="IPR015853">
    <property type="entry name" value="ABC_transpr_FbpC"/>
</dbReference>
<organism evidence="11 12">
    <name type="scientific">Rhizobium multihospitium</name>
    <dbReference type="NCBI Taxonomy" id="410764"/>
    <lineage>
        <taxon>Bacteria</taxon>
        <taxon>Pseudomonadati</taxon>
        <taxon>Pseudomonadota</taxon>
        <taxon>Alphaproteobacteria</taxon>
        <taxon>Hyphomicrobiales</taxon>
        <taxon>Rhizobiaceae</taxon>
        <taxon>Rhizobium/Agrobacterium group</taxon>
        <taxon>Rhizobium</taxon>
    </lineage>
</organism>
<proteinExistence type="inferred from homology"/>
<dbReference type="GO" id="GO:0016887">
    <property type="term" value="F:ATP hydrolysis activity"/>
    <property type="evidence" value="ECO:0007669"/>
    <property type="project" value="InterPro"/>
</dbReference>
<evidence type="ECO:0000256" key="2">
    <source>
        <dbReference type="ARBA" id="ARBA00022448"/>
    </source>
</evidence>
<dbReference type="SUPFAM" id="SSF52540">
    <property type="entry name" value="P-loop containing nucleoside triphosphate hydrolases"/>
    <property type="match status" value="1"/>
</dbReference>
<dbReference type="GO" id="GO:0005524">
    <property type="term" value="F:ATP binding"/>
    <property type="evidence" value="ECO:0007669"/>
    <property type="project" value="UniProtKB-KW"/>
</dbReference>
<keyword evidence="6 11" id="KW-0067">ATP-binding</keyword>
<dbReference type="GO" id="GO:0015697">
    <property type="term" value="P:quaternary ammonium group transport"/>
    <property type="evidence" value="ECO:0007669"/>
    <property type="project" value="UniProtKB-ARBA"/>
</dbReference>
<evidence type="ECO:0000256" key="3">
    <source>
        <dbReference type="ARBA" id="ARBA00022475"/>
    </source>
</evidence>
<keyword evidence="3" id="KW-1003">Cell membrane</keyword>
<keyword evidence="5" id="KW-0547">Nucleotide-binding</keyword>
<dbReference type="InterPro" id="IPR050093">
    <property type="entry name" value="ABC_SmlMolc_Importer"/>
</dbReference>
<dbReference type="Proteomes" id="UP000199101">
    <property type="component" value="Unassembled WGS sequence"/>
</dbReference>
<protein>
    <submittedName>
        <fullName evidence="11">Iron(III) transport system ATP-binding protein</fullName>
    </submittedName>
</protein>
<keyword evidence="12" id="KW-1185">Reference proteome</keyword>
<gene>
    <name evidence="11" type="ORF">GA0061103_0212</name>
</gene>
<keyword evidence="8" id="KW-0406">Ion transport</keyword>
<accession>A0A1C3X651</accession>
<evidence type="ECO:0000256" key="1">
    <source>
        <dbReference type="ARBA" id="ARBA00005417"/>
    </source>
</evidence>
<dbReference type="FunFam" id="3.40.50.300:FF:000425">
    <property type="entry name" value="Probable ABC transporter, ATP-binding subunit"/>
    <property type="match status" value="1"/>
</dbReference>
<dbReference type="InterPro" id="IPR003593">
    <property type="entry name" value="AAA+_ATPase"/>
</dbReference>
<evidence type="ECO:0000256" key="5">
    <source>
        <dbReference type="ARBA" id="ARBA00022741"/>
    </source>
</evidence>
<dbReference type="GO" id="GO:0015408">
    <property type="term" value="F:ABC-type ferric iron transporter activity"/>
    <property type="evidence" value="ECO:0007669"/>
    <property type="project" value="InterPro"/>
</dbReference>
<name>A0A1C3X651_9HYPH</name>
<dbReference type="SMART" id="SM00382">
    <property type="entry name" value="AAA"/>
    <property type="match status" value="1"/>
</dbReference>
<dbReference type="Pfam" id="PF00005">
    <property type="entry name" value="ABC_tran"/>
    <property type="match status" value="1"/>
</dbReference>
<dbReference type="STRING" id="410764.GA0061103_0212"/>